<dbReference type="EMBL" id="HE580271">
    <property type="protein sequence ID" value="CCD24923.1"/>
    <property type="molecule type" value="Genomic_DNA"/>
</dbReference>
<keyword evidence="4" id="KW-1185">Reference proteome</keyword>
<organism evidence="3 4">
    <name type="scientific">Naumovozyma dairenensis (strain ATCC 10597 / BCRC 20456 / CBS 421 / NBRC 0211 / NRRL Y-12639)</name>
    <name type="common">Saccharomyces dairenensis</name>
    <dbReference type="NCBI Taxonomy" id="1071378"/>
    <lineage>
        <taxon>Eukaryota</taxon>
        <taxon>Fungi</taxon>
        <taxon>Dikarya</taxon>
        <taxon>Ascomycota</taxon>
        <taxon>Saccharomycotina</taxon>
        <taxon>Saccharomycetes</taxon>
        <taxon>Saccharomycetales</taxon>
        <taxon>Saccharomycetaceae</taxon>
        <taxon>Naumovozyma</taxon>
    </lineage>
</organism>
<proteinExistence type="inferred from homology"/>
<dbReference type="Pfam" id="PF11176">
    <property type="entry name" value="Tma16"/>
    <property type="match status" value="1"/>
</dbReference>
<dbReference type="GeneID" id="11498641"/>
<sequence length="203" mass="23123">MPVSKSLSKIKKNMNANGKKPTVHPKGRKFHQLNRATLREGKIASKKKAHNERKSNELSRVKFIQDVINMDEFKDIRAFSNDQTIIFIEQFISRDDAELDDLKKKRRANRPPTNKQLILQGKRDLEMEEFKKGFLCPDLNDEKNVEFLRKWNHSFGSMSTLKLIRINSKGERVAGGNVATITADAKEAAANAAALAKEDVDME</sequence>
<protein>
    <recommendedName>
        <fullName evidence="5">Translation machinery-associated protein 16</fullName>
    </recommendedName>
</protein>
<dbReference type="OrthoDB" id="270284at2759"/>
<gene>
    <name evidence="3" type="primary">NDAI0E01070</name>
    <name evidence="3" type="ordered locus">NDAI_0E01070</name>
</gene>
<dbReference type="InterPro" id="IPR038356">
    <property type="entry name" value="Tma16_sf"/>
</dbReference>
<dbReference type="STRING" id="1071378.G0WB03"/>
<dbReference type="HOGENOM" id="CLU_106785_0_0_1"/>
<dbReference type="InterPro" id="IPR021346">
    <property type="entry name" value="Tma16"/>
</dbReference>
<evidence type="ECO:0000256" key="1">
    <source>
        <dbReference type="ARBA" id="ARBA00034127"/>
    </source>
</evidence>
<dbReference type="OMA" id="WAYIATI"/>
<accession>G0WB03</accession>
<comment type="similarity">
    <text evidence="1">Belongs to the TMA16 family.</text>
</comment>
<evidence type="ECO:0000313" key="3">
    <source>
        <dbReference type="EMBL" id="CCD24923.1"/>
    </source>
</evidence>
<name>G0WB03_NAUDC</name>
<reference evidence="3 4" key="1">
    <citation type="journal article" date="2011" name="Proc. Natl. Acad. Sci. U.S.A.">
        <title>Evolutionary erosion of yeast sex chromosomes by mating-type switching accidents.</title>
        <authorList>
            <person name="Gordon J.L."/>
            <person name="Armisen D."/>
            <person name="Proux-Wera E."/>
            <person name="Oheigeartaigh S.S."/>
            <person name="Byrne K.P."/>
            <person name="Wolfe K.H."/>
        </authorList>
    </citation>
    <scope>NUCLEOTIDE SEQUENCE [LARGE SCALE GENOMIC DNA]</scope>
    <source>
        <strain evidence="4">ATCC 10597 / BCRC 20456 / CBS 421 / NBRC 0211 / NRRL Y-12639</strain>
    </source>
</reference>
<dbReference type="RefSeq" id="XP_003670166.1">
    <property type="nucleotide sequence ID" value="XM_003670118.1"/>
</dbReference>
<dbReference type="AlphaFoldDB" id="G0WB03"/>
<evidence type="ECO:0000256" key="2">
    <source>
        <dbReference type="SAM" id="MobiDB-lite"/>
    </source>
</evidence>
<dbReference type="Proteomes" id="UP000000689">
    <property type="component" value="Chromosome 5"/>
</dbReference>
<dbReference type="PANTHER" id="PTHR13349">
    <property type="entry name" value="TRANSLATION MACHINERY-ASSOCIATED PROTEIN 16"/>
    <property type="match status" value="1"/>
</dbReference>
<evidence type="ECO:0000313" key="4">
    <source>
        <dbReference type="Proteomes" id="UP000000689"/>
    </source>
</evidence>
<dbReference type="PANTHER" id="PTHR13349:SF2">
    <property type="entry name" value="TRANSLATION MACHINERY-ASSOCIATED PROTEIN 16"/>
    <property type="match status" value="1"/>
</dbReference>
<dbReference type="GO" id="GO:0005634">
    <property type="term" value="C:nucleus"/>
    <property type="evidence" value="ECO:0007669"/>
    <property type="project" value="TreeGrafter"/>
</dbReference>
<dbReference type="KEGG" id="ndi:NDAI_0E01070"/>
<feature type="region of interest" description="Disordered" evidence="2">
    <location>
        <begin position="1"/>
        <end position="26"/>
    </location>
</feature>
<dbReference type="eggNOG" id="ENOG502RY79">
    <property type="taxonomic scope" value="Eukaryota"/>
</dbReference>
<evidence type="ECO:0008006" key="5">
    <source>
        <dbReference type="Google" id="ProtNLM"/>
    </source>
</evidence>
<dbReference type="Gene3D" id="1.20.1440.170">
    <property type="entry name" value="Translation machinery-associated protein 16-like"/>
    <property type="match status" value="1"/>
</dbReference>